<dbReference type="Proteomes" id="UP000265520">
    <property type="component" value="Unassembled WGS sequence"/>
</dbReference>
<sequence>MELLGGLSLGKVDTSNISPLQQEVLIVWGEDDHIFPVQMAHELK</sequence>
<organism evidence="1 2">
    <name type="scientific">Trifolium medium</name>
    <dbReference type="NCBI Taxonomy" id="97028"/>
    <lineage>
        <taxon>Eukaryota</taxon>
        <taxon>Viridiplantae</taxon>
        <taxon>Streptophyta</taxon>
        <taxon>Embryophyta</taxon>
        <taxon>Tracheophyta</taxon>
        <taxon>Spermatophyta</taxon>
        <taxon>Magnoliopsida</taxon>
        <taxon>eudicotyledons</taxon>
        <taxon>Gunneridae</taxon>
        <taxon>Pentapetalae</taxon>
        <taxon>rosids</taxon>
        <taxon>fabids</taxon>
        <taxon>Fabales</taxon>
        <taxon>Fabaceae</taxon>
        <taxon>Papilionoideae</taxon>
        <taxon>50 kb inversion clade</taxon>
        <taxon>NPAAA clade</taxon>
        <taxon>Hologalegina</taxon>
        <taxon>IRL clade</taxon>
        <taxon>Trifolieae</taxon>
        <taxon>Trifolium</taxon>
    </lineage>
</organism>
<comment type="caution">
    <text evidence="1">The sequence shown here is derived from an EMBL/GenBank/DDBJ whole genome shotgun (WGS) entry which is preliminary data.</text>
</comment>
<keyword evidence="2" id="KW-1185">Reference proteome</keyword>
<dbReference type="AlphaFoldDB" id="A0A392QIS0"/>
<reference evidence="1 2" key="1">
    <citation type="journal article" date="2018" name="Front. Plant Sci.">
        <title>Red Clover (Trifolium pratense) and Zigzag Clover (T. medium) - A Picture of Genomic Similarities and Differences.</title>
        <authorList>
            <person name="Dluhosova J."/>
            <person name="Istvanek J."/>
            <person name="Nedelnik J."/>
            <person name="Repkova J."/>
        </authorList>
    </citation>
    <scope>NUCLEOTIDE SEQUENCE [LARGE SCALE GENOMIC DNA]</scope>
    <source>
        <strain evidence="2">cv. 10/8</strain>
        <tissue evidence="1">Leaf</tissue>
    </source>
</reference>
<name>A0A392QIS0_9FABA</name>
<evidence type="ECO:0000313" key="2">
    <source>
        <dbReference type="Proteomes" id="UP000265520"/>
    </source>
</evidence>
<accession>A0A392QIS0</accession>
<proteinExistence type="predicted"/>
<evidence type="ECO:0000313" key="1">
    <source>
        <dbReference type="EMBL" id="MCI24283.1"/>
    </source>
</evidence>
<feature type="non-terminal residue" evidence="1">
    <location>
        <position position="44"/>
    </location>
</feature>
<protein>
    <submittedName>
        <fullName evidence="1">Monoacylglycerol lipase ABHD6-like</fullName>
    </submittedName>
</protein>
<dbReference type="EMBL" id="LXQA010140591">
    <property type="protein sequence ID" value="MCI24283.1"/>
    <property type="molecule type" value="Genomic_DNA"/>
</dbReference>